<feature type="domain" description="Fibronectin type-III" evidence="4">
    <location>
        <begin position="190"/>
        <end position="292"/>
    </location>
</feature>
<feature type="domain" description="Fibronectin type-III" evidence="4">
    <location>
        <begin position="747"/>
        <end position="843"/>
    </location>
</feature>
<dbReference type="InterPro" id="IPR036116">
    <property type="entry name" value="FN3_sf"/>
</dbReference>
<feature type="compositionally biased region" description="Low complexity" evidence="3">
    <location>
        <begin position="533"/>
        <end position="551"/>
    </location>
</feature>
<evidence type="ECO:0000259" key="5">
    <source>
        <dbReference type="PROSITE" id="PS51820"/>
    </source>
</evidence>
<dbReference type="Proteomes" id="UP001595839">
    <property type="component" value="Unassembled WGS sequence"/>
</dbReference>
<dbReference type="SUPFAM" id="SSF56988">
    <property type="entry name" value="Anthrax protective antigen"/>
    <property type="match status" value="1"/>
</dbReference>
<protein>
    <submittedName>
        <fullName evidence="6">PA14 domain-containing protein</fullName>
    </submittedName>
</protein>
<reference evidence="7" key="1">
    <citation type="journal article" date="2019" name="Int. J. Syst. Evol. Microbiol.">
        <title>The Global Catalogue of Microorganisms (GCM) 10K type strain sequencing project: providing services to taxonomists for standard genome sequencing and annotation.</title>
        <authorList>
            <consortium name="The Broad Institute Genomics Platform"/>
            <consortium name="The Broad Institute Genome Sequencing Center for Infectious Disease"/>
            <person name="Wu L."/>
            <person name="Ma J."/>
        </authorList>
    </citation>
    <scope>NUCLEOTIDE SEQUENCE [LARGE SCALE GENOMIC DNA]</scope>
    <source>
        <strain evidence="7">CGMCC 4.7177</strain>
    </source>
</reference>
<dbReference type="InterPro" id="IPR003961">
    <property type="entry name" value="FN3_dom"/>
</dbReference>
<keyword evidence="7" id="KW-1185">Reference proteome</keyword>
<evidence type="ECO:0000313" key="7">
    <source>
        <dbReference type="Proteomes" id="UP001595839"/>
    </source>
</evidence>
<evidence type="ECO:0000256" key="1">
    <source>
        <dbReference type="ARBA" id="ARBA00023295"/>
    </source>
</evidence>
<keyword evidence="2" id="KW-0119">Carbohydrate metabolism</keyword>
<dbReference type="SMART" id="SM00758">
    <property type="entry name" value="PA14"/>
    <property type="match status" value="1"/>
</dbReference>
<feature type="region of interest" description="Disordered" evidence="3">
    <location>
        <begin position="641"/>
        <end position="670"/>
    </location>
</feature>
<keyword evidence="1" id="KW-0326">Glycosidase</keyword>
<dbReference type="Pfam" id="PF07691">
    <property type="entry name" value="PA14"/>
    <property type="match status" value="1"/>
</dbReference>
<dbReference type="RefSeq" id="WP_381186713.1">
    <property type="nucleotide sequence ID" value="NZ_JBHSFK010000062.1"/>
</dbReference>
<comment type="caution">
    <text evidence="6">The sequence shown here is derived from an EMBL/GenBank/DDBJ whole genome shotgun (WGS) entry which is preliminary data.</text>
</comment>
<name>A0ABV9B6D9_9ACTN</name>
<evidence type="ECO:0000256" key="2">
    <source>
        <dbReference type="ARBA" id="ARBA00023326"/>
    </source>
</evidence>
<organism evidence="6 7">
    <name type="scientific">Streptomyces vulcanius</name>
    <dbReference type="NCBI Taxonomy" id="1441876"/>
    <lineage>
        <taxon>Bacteria</taxon>
        <taxon>Bacillati</taxon>
        <taxon>Actinomycetota</taxon>
        <taxon>Actinomycetes</taxon>
        <taxon>Kitasatosporales</taxon>
        <taxon>Streptomycetaceae</taxon>
        <taxon>Streptomyces</taxon>
    </lineage>
</organism>
<dbReference type="InterPro" id="IPR013783">
    <property type="entry name" value="Ig-like_fold"/>
</dbReference>
<evidence type="ECO:0000256" key="3">
    <source>
        <dbReference type="SAM" id="MobiDB-lite"/>
    </source>
</evidence>
<sequence length="1041" mass="109715">MGRPVPPPFRVRAPHRLLLPLTAAAGAALIAGTVQSPPQSRLPARPDAAPVAAVSCAAGVWKADYYPNTTLTGTPRKSLCDTAVKENWGRGHPAGISLPNDRFGVRWTMRRNFGGGGPFLLKTAAQDGVRVWIDGKRHVNLWRDYASTQSKSVKVTVPAGTHTVRVDYVALTGPANVTVSLAPRTPDKVAPLAPASVKAVPGDGRATVGWARNAEADLAGYRVYRSTSKPVAIDTAHRVSGSRPLTGASFASTGLRNGTKYWFAVTAVDRAGNQSRASANVSAVPADKTPPRAPDILGADGYGDIDLNGNGVPDAGDDLGENHLSWGPSWDDDYSTTDAFAGYHVYRATAPGGPWTRIRSADARVVQDNAYADKNAPIGITAYYRVTAVDTAGNESAPATTEPGEYARTVASALRPDTGLYPPQQPTGLKGTLSGDDAALDWTDNPVGSPVHGLTAGYQVQSASSASGPWILRVDADTPLTSSQFTDTTLSAGGTRHYRVRTVGKVTDADTPRAYSAWTEPVAVSRPLPPDTTAPRAPAAPEATAPDGGTTATLAWTTIGWPGYEQDFAGYQVTRGTSPDGPFTDAGSPRTPQCAAVPGTEEQVRCTLTDGPIAADATPYYRVVAVDQLGNRSSGTVVQLKRTAPPAPKPPTPTGLTATRDSDTGGILLDWDDSPPSEVYLYYLFRTTYGSPCASVDTFHTADSYYLDTNPFRKGRYCLTVRGFQGNYSDPLWIDVPDTSDGPAPGSPQQPETPTAAGTADGVRLTWAVNDPAAASYEVWRRTESEAVYIKTGDDIPATTSPEWTDTGAPAGAPSCYRTIAVSAAGNRSNFSEDTCAVRPYPESTARPDRPAGLAARQDGDQAILSWQPVPGATGYLVYRYWHDAAHPGTRVQEQPVTGTTVTDTAAPSPLSNTYYGVVAVDAAGVRSEAAVLPWVGDGYGGSMTLAANGSADGVLLTWTWSCRYDWCPPLSSAAVQRWNPTTQAWDELTSTLPGTAVSYLDTTAPPGATSYYQVQIYGQDGSLPEQLGYGAVPATRPASG</sequence>
<evidence type="ECO:0000259" key="4">
    <source>
        <dbReference type="PROSITE" id="PS50853"/>
    </source>
</evidence>
<dbReference type="InterPro" id="IPR011658">
    <property type="entry name" value="PA14_dom"/>
</dbReference>
<feature type="region of interest" description="Disordered" evidence="3">
    <location>
        <begin position="735"/>
        <end position="759"/>
    </location>
</feature>
<feature type="domain" description="PA14" evidence="5">
    <location>
        <begin position="56"/>
        <end position="197"/>
    </location>
</feature>
<gene>
    <name evidence="6" type="ORF">ACFPIH_52065</name>
</gene>
<dbReference type="SUPFAM" id="SSF49265">
    <property type="entry name" value="Fibronectin type III"/>
    <property type="match status" value="3"/>
</dbReference>
<proteinExistence type="predicted"/>
<dbReference type="PROSITE" id="PS50853">
    <property type="entry name" value="FN3"/>
    <property type="match status" value="3"/>
</dbReference>
<dbReference type="SMART" id="SM00060">
    <property type="entry name" value="FN3"/>
    <property type="match status" value="6"/>
</dbReference>
<dbReference type="PROSITE" id="PS51820">
    <property type="entry name" value="PA14"/>
    <property type="match status" value="1"/>
</dbReference>
<keyword evidence="1" id="KW-0378">Hydrolase</keyword>
<dbReference type="Gene3D" id="2.60.40.10">
    <property type="entry name" value="Immunoglobulins"/>
    <property type="match status" value="8"/>
</dbReference>
<feature type="region of interest" description="Disordered" evidence="3">
    <location>
        <begin position="524"/>
        <end position="551"/>
    </location>
</feature>
<dbReference type="EMBL" id="JBHSFK010000062">
    <property type="protein sequence ID" value="MFC4507848.1"/>
    <property type="molecule type" value="Genomic_DNA"/>
</dbReference>
<dbReference type="InterPro" id="IPR037524">
    <property type="entry name" value="PA14/GLEYA"/>
</dbReference>
<accession>A0ABV9B6D9</accession>
<keyword evidence="2" id="KW-0624">Polysaccharide degradation</keyword>
<evidence type="ECO:0000313" key="6">
    <source>
        <dbReference type="EMBL" id="MFC4507848.1"/>
    </source>
</evidence>
<feature type="domain" description="Fibronectin type-III" evidence="4">
    <location>
        <begin position="422"/>
        <end position="531"/>
    </location>
</feature>